<evidence type="ECO:0000313" key="6">
    <source>
        <dbReference type="Proteomes" id="UP000193642"/>
    </source>
</evidence>
<keyword evidence="4" id="KW-0472">Membrane</keyword>
<dbReference type="EMBL" id="MCGO01000029">
    <property type="protein sequence ID" value="ORY42274.1"/>
    <property type="molecule type" value="Genomic_DNA"/>
</dbReference>
<dbReference type="InterPro" id="IPR051951">
    <property type="entry name" value="UNC-93_regulatory"/>
</dbReference>
<proteinExistence type="inferred from homology"/>
<name>A0A1Y2C5X2_9FUNG</name>
<keyword evidence="4" id="KW-0812">Transmembrane</keyword>
<dbReference type="InterPro" id="IPR011701">
    <property type="entry name" value="MFS"/>
</dbReference>
<dbReference type="GO" id="GO:0022857">
    <property type="term" value="F:transmembrane transporter activity"/>
    <property type="evidence" value="ECO:0007669"/>
    <property type="project" value="InterPro"/>
</dbReference>
<comment type="similarity">
    <text evidence="2">Belongs to the unc-93 family.</text>
</comment>
<dbReference type="Pfam" id="PF07690">
    <property type="entry name" value="MFS_1"/>
    <property type="match status" value="1"/>
</dbReference>
<evidence type="ECO:0000256" key="3">
    <source>
        <dbReference type="SAM" id="MobiDB-lite"/>
    </source>
</evidence>
<feature type="region of interest" description="Disordered" evidence="3">
    <location>
        <begin position="443"/>
        <end position="467"/>
    </location>
</feature>
<organism evidence="5 6">
    <name type="scientific">Rhizoclosmatium globosum</name>
    <dbReference type="NCBI Taxonomy" id="329046"/>
    <lineage>
        <taxon>Eukaryota</taxon>
        <taxon>Fungi</taxon>
        <taxon>Fungi incertae sedis</taxon>
        <taxon>Chytridiomycota</taxon>
        <taxon>Chytridiomycota incertae sedis</taxon>
        <taxon>Chytridiomycetes</taxon>
        <taxon>Chytridiales</taxon>
        <taxon>Chytriomycetaceae</taxon>
        <taxon>Rhizoclosmatium</taxon>
    </lineage>
</organism>
<feature type="transmembrane region" description="Helical" evidence="4">
    <location>
        <begin position="56"/>
        <end position="80"/>
    </location>
</feature>
<dbReference type="InterPro" id="IPR036259">
    <property type="entry name" value="MFS_trans_sf"/>
</dbReference>
<protein>
    <submittedName>
        <fullName evidence="5">MFS general substrate transporter</fullName>
    </submittedName>
</protein>
<dbReference type="Proteomes" id="UP000193642">
    <property type="component" value="Unassembled WGS sequence"/>
</dbReference>
<sequence length="487" mass="53079">MPSSESDDVVERPLGSLVDPWHRISDVVVLAIGFLFVFMTFTVLQTQASTILDPSVAFKSLGALYVSFAFFNLFAAAAIVERLGCGAALFVSSIGYTLFGAANVAALRLGDDVEAQIAILLPAAVLTGLSASVIWAAQGVYVTRCAASANVGKYTGIFFGVFWWASILGPLLTRVLLAASSDTFYVIAQLTAIGACGPLVLLWLWLARPEPSHPEALQVSTESLVEIPPIRYKFLRTFRIMFTRSMFFLAPLYYSTSVEQAFSGGSLPLFIKSDNPKVDLENKLYLQAIFGTTLMITSFIIGGITDRFGSRPLLVFDLFLHIGTMSIMWFLKPINNLSIIFPCAIALAVSDSLLMNQIYKLVGTLYPQKSETTTAFAAYKFHQSFATGFVFVSSKAMLGENGVPNMGIWTPLISVVLITATAGVFMATEKSVSAREEIVGNDSNERTPLLGSTRISSSESEETPLLGNFSRLRIPQKNWRKSEETTD</sequence>
<accession>A0A1Y2C5X2</accession>
<comment type="caution">
    <text evidence="5">The sequence shown here is derived from an EMBL/GenBank/DDBJ whole genome shotgun (WGS) entry which is preliminary data.</text>
</comment>
<evidence type="ECO:0000256" key="1">
    <source>
        <dbReference type="ARBA" id="ARBA00004141"/>
    </source>
</evidence>
<feature type="transmembrane region" description="Helical" evidence="4">
    <location>
        <begin position="337"/>
        <end position="355"/>
    </location>
</feature>
<dbReference type="OrthoDB" id="2153470at2759"/>
<feature type="transmembrane region" description="Helical" evidence="4">
    <location>
        <begin position="406"/>
        <end position="427"/>
    </location>
</feature>
<evidence type="ECO:0000313" key="5">
    <source>
        <dbReference type="EMBL" id="ORY42274.1"/>
    </source>
</evidence>
<feature type="transmembrane region" description="Helical" evidence="4">
    <location>
        <begin position="284"/>
        <end position="301"/>
    </location>
</feature>
<dbReference type="PANTHER" id="PTHR19444:SF13">
    <property type="entry name" value="PROTEIN UNC-93 HOMOLOG A"/>
    <property type="match status" value="1"/>
</dbReference>
<evidence type="ECO:0000256" key="2">
    <source>
        <dbReference type="ARBA" id="ARBA00009172"/>
    </source>
</evidence>
<feature type="transmembrane region" description="Helical" evidence="4">
    <location>
        <begin position="20"/>
        <end position="44"/>
    </location>
</feature>
<feature type="transmembrane region" description="Helical" evidence="4">
    <location>
        <begin position="157"/>
        <end position="177"/>
    </location>
</feature>
<feature type="transmembrane region" description="Helical" evidence="4">
    <location>
        <begin position="313"/>
        <end position="331"/>
    </location>
</feature>
<dbReference type="PANTHER" id="PTHR19444">
    <property type="entry name" value="UNC-93 RELATED"/>
    <property type="match status" value="1"/>
</dbReference>
<feature type="transmembrane region" description="Helical" evidence="4">
    <location>
        <begin position="184"/>
        <end position="206"/>
    </location>
</feature>
<keyword evidence="6" id="KW-1185">Reference proteome</keyword>
<evidence type="ECO:0000256" key="4">
    <source>
        <dbReference type="SAM" id="Phobius"/>
    </source>
</evidence>
<feature type="transmembrane region" description="Helical" evidence="4">
    <location>
        <begin position="117"/>
        <end position="137"/>
    </location>
</feature>
<dbReference type="AlphaFoldDB" id="A0A1Y2C5X2"/>
<dbReference type="Gene3D" id="1.20.1250.20">
    <property type="entry name" value="MFS general substrate transporter like domains"/>
    <property type="match status" value="2"/>
</dbReference>
<comment type="subcellular location">
    <subcellularLocation>
        <location evidence="1">Membrane</location>
        <topology evidence="1">Multi-pass membrane protein</topology>
    </subcellularLocation>
</comment>
<dbReference type="GO" id="GO:0016020">
    <property type="term" value="C:membrane"/>
    <property type="evidence" value="ECO:0007669"/>
    <property type="project" value="UniProtKB-SubCell"/>
</dbReference>
<dbReference type="SUPFAM" id="SSF103473">
    <property type="entry name" value="MFS general substrate transporter"/>
    <property type="match status" value="1"/>
</dbReference>
<reference evidence="5 6" key="1">
    <citation type="submission" date="2016-07" db="EMBL/GenBank/DDBJ databases">
        <title>Pervasive Adenine N6-methylation of Active Genes in Fungi.</title>
        <authorList>
            <consortium name="DOE Joint Genome Institute"/>
            <person name="Mondo S.J."/>
            <person name="Dannebaum R.O."/>
            <person name="Kuo R.C."/>
            <person name="Labutti K."/>
            <person name="Haridas S."/>
            <person name="Kuo A."/>
            <person name="Salamov A."/>
            <person name="Ahrendt S.R."/>
            <person name="Lipzen A."/>
            <person name="Sullivan W."/>
            <person name="Andreopoulos W.B."/>
            <person name="Clum A."/>
            <person name="Lindquist E."/>
            <person name="Daum C."/>
            <person name="Ramamoorthy G.K."/>
            <person name="Gryganskyi A."/>
            <person name="Culley D."/>
            <person name="Magnuson J.K."/>
            <person name="James T.Y."/>
            <person name="O'Malley M.A."/>
            <person name="Stajich J.E."/>
            <person name="Spatafora J.W."/>
            <person name="Visel A."/>
            <person name="Grigoriev I.V."/>
        </authorList>
    </citation>
    <scope>NUCLEOTIDE SEQUENCE [LARGE SCALE GENOMIC DNA]</scope>
    <source>
        <strain evidence="5 6">JEL800</strain>
    </source>
</reference>
<feature type="transmembrane region" description="Helical" evidence="4">
    <location>
        <begin position="86"/>
        <end position="105"/>
    </location>
</feature>
<gene>
    <name evidence="5" type="ORF">BCR33DRAFT_306975</name>
</gene>
<keyword evidence="4" id="KW-1133">Transmembrane helix</keyword>